<dbReference type="EMBL" id="JAURUP010000022">
    <property type="protein sequence ID" value="MDP9751448.1"/>
    <property type="molecule type" value="Genomic_DNA"/>
</dbReference>
<proteinExistence type="predicted"/>
<evidence type="ECO:0000256" key="5">
    <source>
        <dbReference type="ARBA" id="ARBA00023136"/>
    </source>
</evidence>
<dbReference type="Proteomes" id="UP001223886">
    <property type="component" value="Unassembled WGS sequence"/>
</dbReference>
<evidence type="ECO:0000256" key="2">
    <source>
        <dbReference type="ARBA" id="ARBA00022475"/>
    </source>
</evidence>
<evidence type="ECO:0000313" key="7">
    <source>
        <dbReference type="EMBL" id="MDP9751448.1"/>
    </source>
</evidence>
<evidence type="ECO:0000256" key="6">
    <source>
        <dbReference type="SAM" id="Phobius"/>
    </source>
</evidence>
<feature type="transmembrane region" description="Helical" evidence="6">
    <location>
        <begin position="369"/>
        <end position="392"/>
    </location>
</feature>
<feature type="transmembrane region" description="Helical" evidence="6">
    <location>
        <begin position="21"/>
        <end position="41"/>
    </location>
</feature>
<feature type="transmembrane region" description="Helical" evidence="6">
    <location>
        <begin position="93"/>
        <end position="116"/>
    </location>
</feature>
<evidence type="ECO:0000313" key="8">
    <source>
        <dbReference type="Proteomes" id="UP001223886"/>
    </source>
</evidence>
<accession>A0ABT9M5P8</accession>
<sequence>MIEKIKNMFGSQEKRRLLENFMSLSILQVANYILPLITLPYLVRVLGPDKFGLISFAQAFIGYFSILTNYGFNLSATREISINRENQEKVSEIFSAVITIQLLLTILSFIIMTLIMFSSTKFSKDWLLYFYTFGMVVGQVLFPVWFFQGMERMKYITFLNITAKLIFTVAIFIFIHKSSSYIYVPLINSLGYLIAGVISLWIIFKDFGVKFTLPSFENIKYHLKEGWHIFISTVAISLYTISNTFILGLFTNSTIVGYYSAAEKIIRAVQGLLGPVSQTIYPYVSRLVNQSKETAIVFIKKTIILIGSFTFILSLVIFVFANLIVKILLGNQYIESVVILRIMSFLPFIIALSNIFGIQTMLTFGYKKAFSRILILASVMNVILSIILIPMYQANGTAFSVLISEIFVTVTMFIYLQKKGILVLEGKNV</sequence>
<feature type="transmembrane region" description="Helical" evidence="6">
    <location>
        <begin position="53"/>
        <end position="72"/>
    </location>
</feature>
<dbReference type="PANTHER" id="PTHR30250">
    <property type="entry name" value="PST FAMILY PREDICTED COLANIC ACID TRANSPORTER"/>
    <property type="match status" value="1"/>
</dbReference>
<dbReference type="RefSeq" id="WP_307681364.1">
    <property type="nucleotide sequence ID" value="NZ_JAURUP010000022.1"/>
</dbReference>
<keyword evidence="3 6" id="KW-0812">Transmembrane</keyword>
<evidence type="ECO:0000256" key="3">
    <source>
        <dbReference type="ARBA" id="ARBA00022692"/>
    </source>
</evidence>
<name>A0ABT9M5P8_9THEO</name>
<feature type="transmembrane region" description="Helical" evidence="6">
    <location>
        <begin position="181"/>
        <end position="204"/>
    </location>
</feature>
<keyword evidence="8" id="KW-1185">Reference proteome</keyword>
<organism evidence="7 8">
    <name type="scientific">Thermoanaerobacter pentosaceus</name>
    <dbReference type="NCBI Taxonomy" id="694059"/>
    <lineage>
        <taxon>Bacteria</taxon>
        <taxon>Bacillati</taxon>
        <taxon>Bacillota</taxon>
        <taxon>Clostridia</taxon>
        <taxon>Thermoanaerobacterales</taxon>
        <taxon>Thermoanaerobacteraceae</taxon>
        <taxon>Thermoanaerobacter</taxon>
    </lineage>
</organism>
<dbReference type="InterPro" id="IPR050833">
    <property type="entry name" value="Poly_Biosynth_Transport"/>
</dbReference>
<keyword evidence="2" id="KW-1003">Cell membrane</keyword>
<dbReference type="InterPro" id="IPR002797">
    <property type="entry name" value="Polysacc_synth"/>
</dbReference>
<comment type="subcellular location">
    <subcellularLocation>
        <location evidence="1">Cell membrane</location>
        <topology evidence="1">Multi-pass membrane protein</topology>
    </subcellularLocation>
</comment>
<feature type="transmembrane region" description="Helical" evidence="6">
    <location>
        <begin position="337"/>
        <end position="357"/>
    </location>
</feature>
<keyword evidence="4 6" id="KW-1133">Transmembrane helix</keyword>
<gene>
    <name evidence="7" type="ORF">J2S24_001959</name>
</gene>
<keyword evidence="5 6" id="KW-0472">Membrane</keyword>
<dbReference type="Pfam" id="PF01943">
    <property type="entry name" value="Polysacc_synt"/>
    <property type="match status" value="1"/>
</dbReference>
<protein>
    <submittedName>
        <fullName evidence="7">PST family polysaccharide transporter</fullName>
    </submittedName>
</protein>
<dbReference type="PANTHER" id="PTHR30250:SF11">
    <property type="entry name" value="O-ANTIGEN TRANSPORTER-RELATED"/>
    <property type="match status" value="1"/>
</dbReference>
<feature type="transmembrane region" description="Helical" evidence="6">
    <location>
        <begin position="128"/>
        <end position="148"/>
    </location>
</feature>
<comment type="caution">
    <text evidence="7">The sequence shown here is derived from an EMBL/GenBank/DDBJ whole genome shotgun (WGS) entry which is preliminary data.</text>
</comment>
<feature type="transmembrane region" description="Helical" evidence="6">
    <location>
        <begin position="225"/>
        <end position="250"/>
    </location>
</feature>
<evidence type="ECO:0000256" key="4">
    <source>
        <dbReference type="ARBA" id="ARBA00022989"/>
    </source>
</evidence>
<feature type="transmembrane region" description="Helical" evidence="6">
    <location>
        <begin position="398"/>
        <end position="416"/>
    </location>
</feature>
<feature type="transmembrane region" description="Helical" evidence="6">
    <location>
        <begin position="155"/>
        <end position="175"/>
    </location>
</feature>
<feature type="transmembrane region" description="Helical" evidence="6">
    <location>
        <begin position="304"/>
        <end position="325"/>
    </location>
</feature>
<evidence type="ECO:0000256" key="1">
    <source>
        <dbReference type="ARBA" id="ARBA00004651"/>
    </source>
</evidence>
<dbReference type="CDD" id="cd13128">
    <property type="entry name" value="MATE_Wzx_like"/>
    <property type="match status" value="1"/>
</dbReference>
<reference evidence="7 8" key="1">
    <citation type="submission" date="2023-07" db="EMBL/GenBank/DDBJ databases">
        <title>Genomic Encyclopedia of Type Strains, Phase IV (KMG-IV): sequencing the most valuable type-strain genomes for metagenomic binning, comparative biology and taxonomic classification.</title>
        <authorList>
            <person name="Goeker M."/>
        </authorList>
    </citation>
    <scope>NUCLEOTIDE SEQUENCE [LARGE SCALE GENOMIC DNA]</scope>
    <source>
        <strain evidence="7 8">DSM 25963</strain>
    </source>
</reference>